<dbReference type="AlphaFoldDB" id="A0A450SUU3"/>
<name>A0A450SUU3_9GAMM</name>
<reference evidence="1" key="1">
    <citation type="submission" date="2019-02" db="EMBL/GenBank/DDBJ databases">
        <authorList>
            <person name="Gruber-Vodicka R. H."/>
            <person name="Seah K. B. B."/>
        </authorList>
    </citation>
    <scope>NUCLEOTIDE SEQUENCE</scope>
    <source>
        <strain evidence="1">BECK_DK47</strain>
    </source>
</reference>
<protein>
    <submittedName>
        <fullName evidence="1">Uncharacterized protein</fullName>
    </submittedName>
</protein>
<gene>
    <name evidence="1" type="ORF">BECKDK2373B_GA0170837_106820</name>
</gene>
<organism evidence="1">
    <name type="scientific">Candidatus Kentrum sp. DK</name>
    <dbReference type="NCBI Taxonomy" id="2126562"/>
    <lineage>
        <taxon>Bacteria</taxon>
        <taxon>Pseudomonadati</taxon>
        <taxon>Pseudomonadota</taxon>
        <taxon>Gammaproteobacteria</taxon>
        <taxon>Candidatus Kentrum</taxon>
    </lineage>
</organism>
<evidence type="ECO:0000313" key="1">
    <source>
        <dbReference type="EMBL" id="VFJ57749.1"/>
    </source>
</evidence>
<proteinExistence type="predicted"/>
<dbReference type="EMBL" id="CAADEX010000068">
    <property type="protein sequence ID" value="VFJ57749.1"/>
    <property type="molecule type" value="Genomic_DNA"/>
</dbReference>
<accession>A0A450SUU3</accession>
<sequence>MPENTDPTPQKTDLEKIAKLLDVQYQPPLDAGDIQSLNKSLPGYQAITDDTARFVEKHAQILNLDPDVLAALQQRLADVNRLEPAEYVLETLRLSVYHQRLQATSDCMGAMLDTARRVREFANAYPDVAREAKFLLDFMKAFRPGPKKEKKPVGGGV</sequence>